<feature type="domain" description="Trimeric autotransporter adhesin YadA-like stalk" evidence="14">
    <location>
        <begin position="770"/>
        <end position="811"/>
    </location>
</feature>
<dbReference type="InterPro" id="IPR008640">
    <property type="entry name" value="Adhesin_Head_dom"/>
</dbReference>
<evidence type="ECO:0000256" key="11">
    <source>
        <dbReference type="SAM" id="MobiDB-lite"/>
    </source>
</evidence>
<feature type="domain" description="Trimeric autotransporter adhesin YadA-like stalk" evidence="14">
    <location>
        <begin position="411"/>
        <end position="454"/>
    </location>
</feature>
<proteinExistence type="inferred from homology"/>
<dbReference type="Gene3D" id="1.20.5.170">
    <property type="match status" value="8"/>
</dbReference>
<evidence type="ECO:0000259" key="15">
    <source>
        <dbReference type="Pfam" id="PF13018"/>
    </source>
</evidence>
<dbReference type="Gene3D" id="2.150.10.10">
    <property type="entry name" value="Serralysin-like metalloprotease, C-terminal"/>
    <property type="match status" value="3"/>
</dbReference>
<feature type="domain" description="Trimeric autotransporter adhesin YadA-like stalk" evidence="14">
    <location>
        <begin position="1080"/>
        <end position="1120"/>
    </location>
</feature>
<feature type="domain" description="ESPR" evidence="15">
    <location>
        <begin position="1"/>
        <end position="47"/>
    </location>
</feature>
<evidence type="ECO:0000256" key="8">
    <source>
        <dbReference type="ARBA" id="ARBA00022927"/>
    </source>
</evidence>
<keyword evidence="4" id="KW-0813">Transport</keyword>
<dbReference type="Gene3D" id="3.30.1300.30">
    <property type="entry name" value="GSPII I/J protein-like"/>
    <property type="match status" value="1"/>
</dbReference>
<sequence length="1726" mass="166201">MNKVYKVIWNASLKTYIAVGELSKNKLSSSAVTASPRALRAGMALAILPVFLASPAQAVGYSAGTGASAGSNDLAVAVGNNASVGSGQAGTAIGANSTVSATTTTSAVLRRTDGLGDFNITNAAAATALGNTAVASGNGSTSLGSFNIAAGALSTSVGALNNASGLSSTAIGTANSASGNTAISMGRMSVASGDYSMALGNTATATAGGALAFGNSASSTAAGAIAIGSSTANGVTQDTTANTRASGANSVALGANAVASQANAIAIGATATASNANGVALGYGSVTAAAHTGPFAIGGSSAGTASGVVSVGAIGAERQIQNVAPGVLSINSTDAINGSQLFATNNQVSTNTGNIATNTANIAGNTTSINNLTNGTVGLVKQDQSTQAITVAGDKAGTSVNIAGTAGNRTLTGVTAGALNGTSTDAVNGSQLFATNNQVTTNTGNIATNTANIATNTANIAGNTSAITNLTNGTVGLVKQDQSTQAITVAGDKAGTSVSIAGTAGSRTLTGVTAGALNGTSTDAVNGSQLFATNNQVTTNTGNIATNTANIATNTANIAGNTSAITNLTNGTVGLVKQDQSTQAISVAGDKAGASVSIAGTAGSRTLTGVTAGALNGTSTDAVNGSQLFATNNQVTTNTGNIATNTANIATNTANIAGNTASIATNTTNLGNVASSLGGGAGIAPDGSWTAPDYAVQGGNYANVGAALGALDTATTGNSTAITNLQTQLNEGAVGLVKQDATTREISVAAATDGTSVTFSNASGVSRTLSGVADGELSATSNQAVNGSQLFATNNQVTANTGNIAGNTASIATNTTNLGNVASSLGGGAGIAPDGSWTAPDYAVQGGNYANVGAALGALDTATTGNSTAITNLQTQLNEGAVGLVKQDATTREISVAAATDGTAVTFANASGVSRTLSGVADGELSATSNQAVNGSQLFATNNQVTANTGNIATNTANIATNTANIAGNTASIATNTTNLGNVASSLGGGAGIAPDGSWTAPDYAVQGGNYANVGAALGALDTATTGNSTAITNLQTQLNEGAVGLVKQDATTREISVAAATDGTAVTFANASGASRTLSGVADGELSATSNQAVNGSQLFATNARVSTNTTNLGNVASSLGGGAGIAPDGSWTAPDYAVQGGNYANVGAALGALDTATTGNSTAITNLQTQLNEGAVGLVKQDATTREILVAAATDGTAVTFANASGASRTLSGVADGEISATSNQAVNGSQLFATNARVSTNTTNLSNVASSLGAGAGIAADGTWTAPNYAVQGGNYANVGAALGALDVATTGNSTAINNLQAEINNGGLGLVKQDATTRDITVAAATDGDLVTFTNSAGDTRTLSGVTAALLSSTSTQAVNGSQLYAANNTLVNILGGSAALDGNGNITGPTWTIQGTTTNNISQALASLDSSVNDLKREAQSGGGKIVTQPGTKDTVSVGGHTGGSSVSLTGQDGDRTLTGVANGVNDNDAVTVAQLNALSREVVAASKQLAVNVSDSVTPASATGADSIALGGNANSSGTNAISIGNGAAASGSGSSAVGASSSASGTNATAMGQNSNASGTNSVALGSSSTASGSNSVALGANSVASRDNSVSVGAAGSERQITNVAAGTQTTDAVNLGQLNSAQQQNNRAFSQLSRRIDRVENKLTAGIASSMAMAGIPQAYQPDSNLVGAAISGYSDKSAIAVGVSKISENGRWITKLQASANTESDVGASIGVGYQW</sequence>
<feature type="domain" description="Trimeric autotransporter adhesin YadA-like head" evidence="13">
    <location>
        <begin position="1536"/>
        <end position="1562"/>
    </location>
</feature>
<feature type="domain" description="Trimeric autotransporter adhesin YadA-like stalk" evidence="14">
    <location>
        <begin position="1608"/>
        <end position="1643"/>
    </location>
</feature>
<keyword evidence="6" id="KW-0812">Transmembrane</keyword>
<keyword evidence="7" id="KW-0732">Signal</keyword>
<feature type="domain" description="Trimeric autotransporter adhesin YadA-like stalk" evidence="14">
    <location>
        <begin position="1463"/>
        <end position="1501"/>
    </location>
</feature>
<evidence type="ECO:0000259" key="12">
    <source>
        <dbReference type="Pfam" id="PF03895"/>
    </source>
</evidence>
<dbReference type="Pfam" id="PF05658">
    <property type="entry name" value="YadA_head"/>
    <property type="match status" value="6"/>
</dbReference>
<feature type="domain" description="Trimeric autotransporter adhesin YadA-like head" evidence="13">
    <location>
        <begin position="245"/>
        <end position="269"/>
    </location>
</feature>
<evidence type="ECO:0000256" key="3">
    <source>
        <dbReference type="ARBA" id="ARBA00005848"/>
    </source>
</evidence>
<dbReference type="Pfam" id="PF13018">
    <property type="entry name" value="ESPR"/>
    <property type="match status" value="1"/>
</dbReference>
<feature type="domain" description="Trimeric autotransporter adhesin YadA-like head" evidence="13">
    <location>
        <begin position="1564"/>
        <end position="1590"/>
    </location>
</feature>
<evidence type="ECO:0000256" key="6">
    <source>
        <dbReference type="ARBA" id="ARBA00022692"/>
    </source>
</evidence>
<dbReference type="InterPro" id="IPR008635">
    <property type="entry name" value="Coiled_stalk_dom"/>
</dbReference>
<comment type="similarity">
    <text evidence="3">Belongs to the autotransporter-2 (AT-2) (TC 1.B.40) family.</text>
</comment>
<evidence type="ECO:0000313" key="16">
    <source>
        <dbReference type="EMBL" id="ATF92909.1"/>
    </source>
</evidence>
<dbReference type="InterPro" id="IPR024973">
    <property type="entry name" value="ESPR"/>
</dbReference>
<feature type="domain" description="Trimeric autotransporter adhesin YadA-like stalk" evidence="14">
    <location>
        <begin position="607"/>
        <end position="650"/>
    </location>
</feature>
<evidence type="ECO:0000313" key="17">
    <source>
        <dbReference type="Proteomes" id="UP000217979"/>
    </source>
</evidence>
<dbReference type="GO" id="GO:0009986">
    <property type="term" value="C:cell surface"/>
    <property type="evidence" value="ECO:0007669"/>
    <property type="project" value="UniProtKB-SubCell"/>
</dbReference>
<dbReference type="Gene3D" id="6.10.250.2030">
    <property type="match status" value="3"/>
</dbReference>
<feature type="domain" description="Trimeric autotransporter adhesin YadA-like stalk" evidence="14">
    <location>
        <begin position="1214"/>
        <end position="1254"/>
    </location>
</feature>
<evidence type="ECO:0000256" key="1">
    <source>
        <dbReference type="ARBA" id="ARBA00004241"/>
    </source>
</evidence>
<reference evidence="16 17" key="1">
    <citation type="submission" date="2017-09" db="EMBL/GenBank/DDBJ databases">
        <title>FDA dAtabase for Regulatory Grade micrObial Sequences (FDA-ARGOS): Supporting development and validation of Infectious Disease Dx tests.</title>
        <authorList>
            <person name="Minogue T."/>
            <person name="Wolcott M."/>
            <person name="Wasieloski L."/>
            <person name="Aguilar W."/>
            <person name="Moore D."/>
            <person name="Tallon L."/>
            <person name="Sadzewicz L."/>
            <person name="Ott S."/>
            <person name="Zhao X."/>
            <person name="Nagaraj S."/>
            <person name="Vavikolanu K."/>
            <person name="Aluvathingal J."/>
            <person name="Nadendla S."/>
            <person name="Sichtig H."/>
        </authorList>
    </citation>
    <scope>NUCLEOTIDE SEQUENCE [LARGE SCALE GENOMIC DNA]</scope>
    <source>
        <strain evidence="16 17">FDAARGOS_392</strain>
    </source>
</reference>
<feature type="domain" description="Trimeric autotransporter adhesin YadA-like stalk" evidence="14">
    <location>
        <begin position="1355"/>
        <end position="1388"/>
    </location>
</feature>
<dbReference type="InterPro" id="IPR005594">
    <property type="entry name" value="YadA_C"/>
</dbReference>
<evidence type="ECO:0000256" key="10">
    <source>
        <dbReference type="ARBA" id="ARBA00023237"/>
    </source>
</evidence>
<dbReference type="Pfam" id="PF03895">
    <property type="entry name" value="YadA_anchor"/>
    <property type="match status" value="1"/>
</dbReference>
<evidence type="ECO:0000259" key="13">
    <source>
        <dbReference type="Pfam" id="PF05658"/>
    </source>
</evidence>
<evidence type="ECO:0000256" key="2">
    <source>
        <dbReference type="ARBA" id="ARBA00004442"/>
    </source>
</evidence>
<dbReference type="Proteomes" id="UP000217979">
    <property type="component" value="Chromosome"/>
</dbReference>
<dbReference type="RefSeq" id="WP_096754114.1">
    <property type="nucleotide sequence ID" value="NZ_CP023525.1"/>
</dbReference>
<dbReference type="SUPFAM" id="SSF54523">
    <property type="entry name" value="Pili subunits"/>
    <property type="match status" value="1"/>
</dbReference>
<dbReference type="InterPro" id="IPR011049">
    <property type="entry name" value="Serralysin-like_metalloprot_C"/>
</dbReference>
<accession>A0A291DZ05</accession>
<dbReference type="InterPro" id="IPR045584">
    <property type="entry name" value="Pilin-like"/>
</dbReference>
<name>A0A291DZ05_9ENTR</name>
<dbReference type="Pfam" id="PF05662">
    <property type="entry name" value="YadA_stalk"/>
    <property type="match status" value="11"/>
</dbReference>
<feature type="domain" description="Trimeric autotransporter adhesin YadA-like head" evidence="13">
    <location>
        <begin position="126"/>
        <end position="146"/>
    </location>
</feature>
<organism evidence="16 17">
    <name type="scientific">Cedecea neteri</name>
    <dbReference type="NCBI Taxonomy" id="158822"/>
    <lineage>
        <taxon>Bacteria</taxon>
        <taxon>Pseudomonadati</taxon>
        <taxon>Pseudomonadota</taxon>
        <taxon>Gammaproteobacteria</taxon>
        <taxon>Enterobacterales</taxon>
        <taxon>Enterobacteriaceae</taxon>
        <taxon>Cedecea</taxon>
    </lineage>
</organism>
<keyword evidence="9" id="KW-0472">Membrane</keyword>
<feature type="domain" description="Trimeric autotransporter adhesin YadA-like stalk" evidence="14">
    <location>
        <begin position="319"/>
        <end position="362"/>
    </location>
</feature>
<evidence type="ECO:0000256" key="9">
    <source>
        <dbReference type="ARBA" id="ARBA00023136"/>
    </source>
</evidence>
<feature type="domain" description="Trimeric autotransporter adhesin YadA-like head" evidence="13">
    <location>
        <begin position="177"/>
        <end position="201"/>
    </location>
</feature>
<feature type="domain" description="Trimeric autotransporter adhesin YadA-like stalk" evidence="14">
    <location>
        <begin position="918"/>
        <end position="960"/>
    </location>
</feature>
<feature type="domain" description="Trimeric autotransporter adhesin YadA-like head" evidence="13">
    <location>
        <begin position="1508"/>
        <end position="1534"/>
    </location>
</feature>
<evidence type="ECO:0000259" key="14">
    <source>
        <dbReference type="Pfam" id="PF05662"/>
    </source>
</evidence>
<keyword evidence="5" id="KW-1134">Transmembrane beta strand</keyword>
<feature type="domain" description="Trimeric autotransporter adhesin YadA-like stalk" evidence="14">
    <location>
        <begin position="509"/>
        <end position="552"/>
    </location>
</feature>
<evidence type="ECO:0008006" key="18">
    <source>
        <dbReference type="Google" id="ProtNLM"/>
    </source>
</evidence>
<dbReference type="GO" id="GO:0015031">
    <property type="term" value="P:protein transport"/>
    <property type="evidence" value="ECO:0007669"/>
    <property type="project" value="UniProtKB-KW"/>
</dbReference>
<evidence type="ECO:0000256" key="7">
    <source>
        <dbReference type="ARBA" id="ARBA00022729"/>
    </source>
</evidence>
<dbReference type="GO" id="GO:0009279">
    <property type="term" value="C:cell outer membrane"/>
    <property type="evidence" value="ECO:0007669"/>
    <property type="project" value="UniProtKB-SubCell"/>
</dbReference>
<feature type="compositionally biased region" description="Polar residues" evidence="11">
    <location>
        <begin position="1558"/>
        <end position="1567"/>
    </location>
</feature>
<feature type="compositionally biased region" description="Low complexity" evidence="11">
    <location>
        <begin position="1539"/>
        <end position="1557"/>
    </location>
</feature>
<feature type="domain" description="Trimeric autotransporter adhesin YadA-like C-terminal membrane anchor" evidence="12">
    <location>
        <begin position="1666"/>
        <end position="1726"/>
    </location>
</feature>
<keyword evidence="10" id="KW-0998">Cell outer membrane</keyword>
<gene>
    <name evidence="16" type="ORF">CO704_12765</name>
</gene>
<dbReference type="SUPFAM" id="SSF101967">
    <property type="entry name" value="Adhesin YadA, collagen-binding domain"/>
    <property type="match status" value="3"/>
</dbReference>
<protein>
    <recommendedName>
        <fullName evidence="18">Adhesin</fullName>
    </recommendedName>
</protein>
<evidence type="ECO:0000256" key="4">
    <source>
        <dbReference type="ARBA" id="ARBA00022448"/>
    </source>
</evidence>
<evidence type="ECO:0000256" key="5">
    <source>
        <dbReference type="ARBA" id="ARBA00022452"/>
    </source>
</evidence>
<comment type="subcellular location">
    <subcellularLocation>
        <location evidence="2">Cell outer membrane</location>
    </subcellularLocation>
    <subcellularLocation>
        <location evidence="1">Cell surface</location>
    </subcellularLocation>
</comment>
<dbReference type="EMBL" id="CP023525">
    <property type="protein sequence ID" value="ATF92909.1"/>
    <property type="molecule type" value="Genomic_DNA"/>
</dbReference>
<keyword evidence="8" id="KW-0653">Protein transport</keyword>
<feature type="region of interest" description="Disordered" evidence="11">
    <location>
        <begin position="1539"/>
        <end position="1574"/>
    </location>
</feature>